<keyword evidence="10" id="KW-1185">Reference proteome</keyword>
<feature type="compositionally biased region" description="Low complexity" evidence="8">
    <location>
        <begin position="56"/>
        <end position="70"/>
    </location>
</feature>
<keyword evidence="4 7" id="KW-0378">Hydrolase</keyword>
<dbReference type="HAMAP" id="MF_04110">
    <property type="entry name" value="ENDOLYSIN_T4"/>
    <property type="match status" value="1"/>
</dbReference>
<dbReference type="InterPro" id="IPR034690">
    <property type="entry name" value="Endolysin_T4_type"/>
</dbReference>
<evidence type="ECO:0000256" key="6">
    <source>
        <dbReference type="ARBA" id="ARBA00023295"/>
    </source>
</evidence>
<dbReference type="GeneID" id="71053209"/>
<sequence>MVLNSLFAAIARLFGVNPAPVVDVQTLSDSPSSMSGAAPTPSFEMGKTDIGVPEMQASSPQSAEQQASPELAGGDDQAWLELCRPLSQHFESCYLTAYPDPASPLGKALQARGLWYKVLAGAPIPNDPALRALSGAPWTCGWGSTGPDVREGTVWTQAIADARHDMNLRAAAALVDQAARVPLSAQQKAAMTSIVNNVGPGRARRAGDPGRDGIITLASGQPSTLLRHLNIGDMAGAAAQFDVWNRAGGVVLAGLVRRRAAERDLFLTGHWSAA</sequence>
<dbReference type="SUPFAM" id="SSF53955">
    <property type="entry name" value="Lysozyme-like"/>
    <property type="match status" value="1"/>
</dbReference>
<dbReference type="Gene3D" id="1.10.530.40">
    <property type="match status" value="1"/>
</dbReference>
<dbReference type="InterPro" id="IPR023346">
    <property type="entry name" value="Lysozyme-like_dom_sf"/>
</dbReference>
<dbReference type="GO" id="GO:0042742">
    <property type="term" value="P:defense response to bacterium"/>
    <property type="evidence" value="ECO:0007669"/>
    <property type="project" value="UniProtKB-KW"/>
</dbReference>
<evidence type="ECO:0000256" key="5">
    <source>
        <dbReference type="ARBA" id="ARBA00023200"/>
    </source>
</evidence>
<name>A0AAJ5N375_9BURK</name>
<evidence type="ECO:0000256" key="2">
    <source>
        <dbReference type="ARBA" id="ARBA00022529"/>
    </source>
</evidence>
<proteinExistence type="inferred from homology"/>
<dbReference type="RefSeq" id="WP_122166121.1">
    <property type="nucleotide sequence ID" value="NZ_LR025742.1"/>
</dbReference>
<dbReference type="Pfam" id="PF00959">
    <property type="entry name" value="Phage_lysozyme"/>
    <property type="match status" value="1"/>
</dbReference>
<dbReference type="PANTHER" id="PTHR38107">
    <property type="match status" value="1"/>
</dbReference>
<organism evidence="9 10">
    <name type="scientific">Burkholderia stabilis</name>
    <dbReference type="NCBI Taxonomy" id="95485"/>
    <lineage>
        <taxon>Bacteria</taxon>
        <taxon>Pseudomonadati</taxon>
        <taxon>Pseudomonadota</taxon>
        <taxon>Betaproteobacteria</taxon>
        <taxon>Burkholderiales</taxon>
        <taxon>Burkholderiaceae</taxon>
        <taxon>Burkholderia</taxon>
        <taxon>Burkholderia cepacia complex</taxon>
    </lineage>
</organism>
<keyword evidence="6 7" id="KW-0326">Glycosidase</keyword>
<dbReference type="Proteomes" id="UP000268684">
    <property type="component" value="Chromosome I"/>
</dbReference>
<dbReference type="InterPro" id="IPR023347">
    <property type="entry name" value="Lysozyme_dom_sf"/>
</dbReference>
<reference evidence="9 10" key="1">
    <citation type="submission" date="2017-11" db="EMBL/GenBank/DDBJ databases">
        <authorList>
            <person name="Seth-Smith MB H."/>
        </authorList>
    </citation>
    <scope>NUCLEOTIDE SEQUENCE [LARGE SCALE GENOMIC DNA]</scope>
    <source>
        <strain evidence="9">E</strain>
    </source>
</reference>
<dbReference type="InterPro" id="IPR002196">
    <property type="entry name" value="Glyco_hydro_24"/>
</dbReference>
<dbReference type="GO" id="GO:0003796">
    <property type="term" value="F:lysozyme activity"/>
    <property type="evidence" value="ECO:0007669"/>
    <property type="project" value="UniProtKB-EC"/>
</dbReference>
<evidence type="ECO:0000313" key="10">
    <source>
        <dbReference type="Proteomes" id="UP000268684"/>
    </source>
</evidence>
<evidence type="ECO:0000256" key="8">
    <source>
        <dbReference type="SAM" id="MobiDB-lite"/>
    </source>
</evidence>
<dbReference type="InterPro" id="IPR051018">
    <property type="entry name" value="Bacteriophage_GH24"/>
</dbReference>
<keyword evidence="5" id="KW-1035">Host cytoplasm</keyword>
<dbReference type="GO" id="GO:0016998">
    <property type="term" value="P:cell wall macromolecule catabolic process"/>
    <property type="evidence" value="ECO:0007669"/>
    <property type="project" value="InterPro"/>
</dbReference>
<evidence type="ECO:0000256" key="3">
    <source>
        <dbReference type="ARBA" id="ARBA00022638"/>
    </source>
</evidence>
<dbReference type="CDD" id="cd00737">
    <property type="entry name" value="lyz_endolysin_autolysin"/>
    <property type="match status" value="1"/>
</dbReference>
<feature type="region of interest" description="Disordered" evidence="8">
    <location>
        <begin position="28"/>
        <end position="71"/>
    </location>
</feature>
<comment type="similarity">
    <text evidence="7">Belongs to the glycosyl hydrolase 24 family.</text>
</comment>
<gene>
    <name evidence="9" type="ORF">BSTAB16_0716</name>
</gene>
<keyword evidence="3 7" id="KW-0081">Bacteriolytic enzyme</keyword>
<dbReference type="GO" id="GO:0009253">
    <property type="term" value="P:peptidoglycan catabolic process"/>
    <property type="evidence" value="ECO:0007669"/>
    <property type="project" value="InterPro"/>
</dbReference>
<comment type="catalytic activity">
    <reaction evidence="1 7">
        <text>Hydrolysis of (1-&gt;4)-beta-linkages between N-acetylmuramic acid and N-acetyl-D-glucosamine residues in a peptidoglycan and between N-acetyl-D-glucosamine residues in chitodextrins.</text>
        <dbReference type="EC" id="3.2.1.17"/>
    </reaction>
</comment>
<accession>A0AAJ5N375</accession>
<dbReference type="EC" id="3.2.1.17" evidence="7"/>
<evidence type="ECO:0000256" key="7">
    <source>
        <dbReference type="RuleBase" id="RU003788"/>
    </source>
</evidence>
<protein>
    <recommendedName>
        <fullName evidence="7">Lysozyme</fullName>
        <ecNumber evidence="7">3.2.1.17</ecNumber>
    </recommendedName>
</protein>
<dbReference type="AlphaFoldDB" id="A0AAJ5N375"/>
<dbReference type="InterPro" id="IPR033907">
    <property type="entry name" value="Endolysin_autolysin"/>
</dbReference>
<keyword evidence="2 7" id="KW-0929">Antimicrobial</keyword>
<dbReference type="PANTHER" id="PTHR38107:SF3">
    <property type="entry name" value="LYSOZYME RRRD-RELATED"/>
    <property type="match status" value="1"/>
</dbReference>
<evidence type="ECO:0000256" key="1">
    <source>
        <dbReference type="ARBA" id="ARBA00000632"/>
    </source>
</evidence>
<evidence type="ECO:0000313" key="9">
    <source>
        <dbReference type="EMBL" id="VBB10609.1"/>
    </source>
</evidence>
<evidence type="ECO:0000256" key="4">
    <source>
        <dbReference type="ARBA" id="ARBA00022801"/>
    </source>
</evidence>
<dbReference type="GO" id="GO:0031640">
    <property type="term" value="P:killing of cells of another organism"/>
    <property type="evidence" value="ECO:0007669"/>
    <property type="project" value="UniProtKB-KW"/>
</dbReference>
<dbReference type="EMBL" id="LR025742">
    <property type="protein sequence ID" value="VBB10609.1"/>
    <property type="molecule type" value="Genomic_DNA"/>
</dbReference>